<organism evidence="11 12">
    <name type="scientific">Zophobas morio</name>
    <dbReference type="NCBI Taxonomy" id="2755281"/>
    <lineage>
        <taxon>Eukaryota</taxon>
        <taxon>Metazoa</taxon>
        <taxon>Ecdysozoa</taxon>
        <taxon>Arthropoda</taxon>
        <taxon>Hexapoda</taxon>
        <taxon>Insecta</taxon>
        <taxon>Pterygota</taxon>
        <taxon>Neoptera</taxon>
        <taxon>Endopterygota</taxon>
        <taxon>Coleoptera</taxon>
        <taxon>Polyphaga</taxon>
        <taxon>Cucujiformia</taxon>
        <taxon>Tenebrionidae</taxon>
        <taxon>Zophobas</taxon>
    </lineage>
</organism>
<dbReference type="InterPro" id="IPR004117">
    <property type="entry name" value="7tm6_olfct_rcpt"/>
</dbReference>
<keyword evidence="3 10" id="KW-0716">Sensory transduction</keyword>
<evidence type="ECO:0000256" key="7">
    <source>
        <dbReference type="ARBA" id="ARBA00023136"/>
    </source>
</evidence>
<keyword evidence="5 10" id="KW-0552">Olfaction</keyword>
<comment type="similarity">
    <text evidence="10">Belongs to the insect chemoreceptor superfamily. Heteromeric odorant receptor channel (TC 1.A.69) family.</text>
</comment>
<accession>A0AA38ILC2</accession>
<evidence type="ECO:0000256" key="2">
    <source>
        <dbReference type="ARBA" id="ARBA00022475"/>
    </source>
</evidence>
<comment type="subcellular location">
    <subcellularLocation>
        <location evidence="1 10">Cell membrane</location>
        <topology evidence="1 10">Multi-pass membrane protein</topology>
    </subcellularLocation>
</comment>
<evidence type="ECO:0000256" key="6">
    <source>
        <dbReference type="ARBA" id="ARBA00022989"/>
    </source>
</evidence>
<gene>
    <name evidence="11" type="ORF">Zmor_015024</name>
</gene>
<dbReference type="PANTHER" id="PTHR21137">
    <property type="entry name" value="ODORANT RECEPTOR"/>
    <property type="match status" value="1"/>
</dbReference>
<keyword evidence="9 10" id="KW-0807">Transducer</keyword>
<feature type="transmembrane region" description="Helical" evidence="10">
    <location>
        <begin position="121"/>
        <end position="143"/>
    </location>
</feature>
<comment type="caution">
    <text evidence="10">Lacks conserved residue(s) required for the propagation of feature annotation.</text>
</comment>
<feature type="transmembrane region" description="Helical" evidence="10">
    <location>
        <begin position="38"/>
        <end position="58"/>
    </location>
</feature>
<proteinExistence type="inferred from homology"/>
<evidence type="ECO:0000256" key="3">
    <source>
        <dbReference type="ARBA" id="ARBA00022606"/>
    </source>
</evidence>
<name>A0AA38ILC2_9CUCU</name>
<feature type="transmembrane region" description="Helical" evidence="10">
    <location>
        <begin position="64"/>
        <end position="86"/>
    </location>
</feature>
<feature type="transmembrane region" description="Helical" evidence="10">
    <location>
        <begin position="260"/>
        <end position="282"/>
    </location>
</feature>
<evidence type="ECO:0000256" key="5">
    <source>
        <dbReference type="ARBA" id="ARBA00022725"/>
    </source>
</evidence>
<protein>
    <recommendedName>
        <fullName evidence="10">Odorant receptor</fullName>
    </recommendedName>
</protein>
<evidence type="ECO:0000256" key="10">
    <source>
        <dbReference type="RuleBase" id="RU351113"/>
    </source>
</evidence>
<keyword evidence="6 10" id="KW-1133">Transmembrane helix</keyword>
<feature type="transmembrane region" description="Helical" evidence="10">
    <location>
        <begin position="163"/>
        <end position="192"/>
    </location>
</feature>
<reference evidence="11" key="1">
    <citation type="journal article" date="2023" name="G3 (Bethesda)">
        <title>Whole genome assemblies of Zophobas morio and Tenebrio molitor.</title>
        <authorList>
            <person name="Kaur S."/>
            <person name="Stinson S.A."/>
            <person name="diCenzo G.C."/>
        </authorList>
    </citation>
    <scope>NUCLEOTIDE SEQUENCE</scope>
    <source>
        <strain evidence="11">QUZm001</strain>
    </source>
</reference>
<evidence type="ECO:0000313" key="11">
    <source>
        <dbReference type="EMBL" id="KAJ3655917.1"/>
    </source>
</evidence>
<dbReference type="GO" id="GO:0007165">
    <property type="term" value="P:signal transduction"/>
    <property type="evidence" value="ECO:0007669"/>
    <property type="project" value="UniProtKB-KW"/>
</dbReference>
<evidence type="ECO:0000256" key="8">
    <source>
        <dbReference type="ARBA" id="ARBA00023170"/>
    </source>
</evidence>
<dbReference type="EMBL" id="JALNTZ010000004">
    <property type="protein sequence ID" value="KAJ3655917.1"/>
    <property type="molecule type" value="Genomic_DNA"/>
</dbReference>
<keyword evidence="12" id="KW-1185">Reference proteome</keyword>
<evidence type="ECO:0000256" key="9">
    <source>
        <dbReference type="ARBA" id="ARBA00023224"/>
    </source>
</evidence>
<dbReference type="GO" id="GO:0004984">
    <property type="term" value="F:olfactory receptor activity"/>
    <property type="evidence" value="ECO:0007669"/>
    <property type="project" value="InterPro"/>
</dbReference>
<dbReference type="GO" id="GO:0005886">
    <property type="term" value="C:plasma membrane"/>
    <property type="evidence" value="ECO:0007669"/>
    <property type="project" value="UniProtKB-SubCell"/>
</dbReference>
<feature type="transmembrane region" description="Helical" evidence="10">
    <location>
        <begin position="288"/>
        <end position="309"/>
    </location>
</feature>
<dbReference type="PANTHER" id="PTHR21137:SF35">
    <property type="entry name" value="ODORANT RECEPTOR 19A-RELATED"/>
    <property type="match status" value="1"/>
</dbReference>
<keyword evidence="7 10" id="KW-0472">Membrane</keyword>
<dbReference type="AlphaFoldDB" id="A0AA38ILC2"/>
<dbReference type="GO" id="GO:0005549">
    <property type="term" value="F:odorant binding"/>
    <property type="evidence" value="ECO:0007669"/>
    <property type="project" value="InterPro"/>
</dbReference>
<evidence type="ECO:0000313" key="12">
    <source>
        <dbReference type="Proteomes" id="UP001168821"/>
    </source>
</evidence>
<comment type="caution">
    <text evidence="11">The sequence shown here is derived from an EMBL/GenBank/DDBJ whole genome shotgun (WGS) entry which is preliminary data.</text>
</comment>
<evidence type="ECO:0000256" key="1">
    <source>
        <dbReference type="ARBA" id="ARBA00004651"/>
    </source>
</evidence>
<keyword evidence="2" id="KW-1003">Cell membrane</keyword>
<dbReference type="Proteomes" id="UP001168821">
    <property type="component" value="Unassembled WGS sequence"/>
</dbReference>
<evidence type="ECO:0000256" key="4">
    <source>
        <dbReference type="ARBA" id="ARBA00022692"/>
    </source>
</evidence>
<sequence length="390" mass="45438">MFSYFNIKPFKEDHLSSIRFLTFGIFLQNKFYRWARKCIIFSSFSLITIHIYFLIITFDAGFFYKYLPTLLATIGTTIINLCYFLAEDQIKLFDKEVLSLLWSVDCTTKATEQDILKMFKYVTYVAKLNCFLAVITGFVMIPIGKEREYDFALFLFQNYFTSFHYIFDLGYVLSFPVLSYLLVTVANFFAYYTCHAKSQMHLLSDVVSHMTDEFIDYEDATLFYNEEYQEIVRQREIFIVKRHIQLRRILKLANDFTTKLLPFVCLALVAMALSALSSAYLVEADSVYWKYFQQLMMVTTSTVTGVLLVQCGQQTENEAESILSTFLNIRWITFNDQNKKIAMTALTVAQNTPKIKFTDSVALNYELGIRVVKNIYSFAAIFANVQNFNS</sequence>
<keyword evidence="8 10" id="KW-0675">Receptor</keyword>
<keyword evidence="4 10" id="KW-0812">Transmembrane</keyword>